<feature type="transmembrane region" description="Helical" evidence="7">
    <location>
        <begin position="208"/>
        <end position="226"/>
    </location>
</feature>
<sequence length="397" mass="46159">MAAKTRSRVQGGSKAPSDVSLIEKKLATAATTNGGGIASSESNKATKGDDSIANFFVEKQGLWSGALLFGTFLGGQLGFFNTSKIYQLSYDSSGYSGSFLPRHEGSDDVRYYRGGSDIYVVLFWILGFTFLRNMVMNYILMPFARMYGVQKPKDLVRFAEQGWLTIYYSISFPAGLYVMSQCPHWMDTRHFWINYPSDHAAMPPMMKWYYLIQMGFWFQQIFVLNIEERRKDFLVMFAHHIVTCMLLVFSYWMSYTRVGNAVLITMDFADIWLTLAKCMRYLKIEKPTVYIFSFFVLSWIYTRHYLYIIIMWSAFYESSVYIDLDSWKPERFSYFNEYVVWGFTALLGLLQVLLLYWLYLILKIIYNIVFAWNIDDTRSDTEGDSDDTSASAKKKTN</sequence>
<feature type="transmembrane region" description="Helical" evidence="7">
    <location>
        <begin position="338"/>
        <end position="362"/>
    </location>
</feature>
<evidence type="ECO:0000256" key="1">
    <source>
        <dbReference type="ARBA" id="ARBA00004141"/>
    </source>
</evidence>
<name>A0A9W8DPT0_9FUNG</name>
<evidence type="ECO:0000256" key="4">
    <source>
        <dbReference type="ARBA" id="ARBA00022989"/>
    </source>
</evidence>
<dbReference type="InterPro" id="IPR006634">
    <property type="entry name" value="TLC-dom"/>
</dbReference>
<comment type="caution">
    <text evidence="9">The sequence shown here is derived from an EMBL/GenBank/DDBJ whole genome shotgun (WGS) entry which is preliminary data.</text>
</comment>
<keyword evidence="10" id="KW-1185">Reference proteome</keyword>
<feature type="domain" description="TLC" evidence="8">
    <location>
        <begin position="153"/>
        <end position="370"/>
    </location>
</feature>
<feature type="transmembrane region" description="Helical" evidence="7">
    <location>
        <begin position="233"/>
        <end position="252"/>
    </location>
</feature>
<evidence type="ECO:0000313" key="10">
    <source>
        <dbReference type="Proteomes" id="UP001150538"/>
    </source>
</evidence>
<dbReference type="SMART" id="SM00724">
    <property type="entry name" value="TLC"/>
    <property type="match status" value="1"/>
</dbReference>
<dbReference type="EC" id="2.3.1.24" evidence="9"/>
<evidence type="ECO:0000259" key="8">
    <source>
        <dbReference type="PROSITE" id="PS50922"/>
    </source>
</evidence>
<feature type="transmembrane region" description="Helical" evidence="7">
    <location>
        <begin position="258"/>
        <end position="276"/>
    </location>
</feature>
<feature type="transmembrane region" description="Helical" evidence="7">
    <location>
        <begin position="61"/>
        <end position="80"/>
    </location>
</feature>
<evidence type="ECO:0000256" key="3">
    <source>
        <dbReference type="ARBA" id="ARBA00022692"/>
    </source>
</evidence>
<evidence type="ECO:0000313" key="9">
    <source>
        <dbReference type="EMBL" id="KAJ1919542.1"/>
    </source>
</evidence>
<keyword evidence="4 7" id="KW-1133">Transmembrane helix</keyword>
<gene>
    <name evidence="9" type="primary">lag1_1</name>
    <name evidence="9" type="ORF">H4219_001897</name>
</gene>
<accession>A0A9W8DPT0</accession>
<keyword evidence="9" id="KW-0012">Acyltransferase</keyword>
<dbReference type="EMBL" id="JANBPU010000025">
    <property type="protein sequence ID" value="KAJ1919542.1"/>
    <property type="molecule type" value="Genomic_DNA"/>
</dbReference>
<feature type="transmembrane region" description="Helical" evidence="7">
    <location>
        <begin position="162"/>
        <end position="180"/>
    </location>
</feature>
<feature type="transmembrane region" description="Helical" evidence="7">
    <location>
        <begin position="288"/>
        <end position="315"/>
    </location>
</feature>
<dbReference type="Pfam" id="PF03798">
    <property type="entry name" value="TRAM_LAG1_CLN8"/>
    <property type="match status" value="1"/>
</dbReference>
<keyword evidence="3 6" id="KW-0812">Transmembrane</keyword>
<organism evidence="9 10">
    <name type="scientific">Mycoemilia scoparia</name>
    <dbReference type="NCBI Taxonomy" id="417184"/>
    <lineage>
        <taxon>Eukaryota</taxon>
        <taxon>Fungi</taxon>
        <taxon>Fungi incertae sedis</taxon>
        <taxon>Zoopagomycota</taxon>
        <taxon>Kickxellomycotina</taxon>
        <taxon>Kickxellomycetes</taxon>
        <taxon>Kickxellales</taxon>
        <taxon>Kickxellaceae</taxon>
        <taxon>Mycoemilia</taxon>
    </lineage>
</organism>
<proteinExistence type="inferred from homology"/>
<dbReference type="OrthoDB" id="537032at2759"/>
<dbReference type="PANTHER" id="PTHR12560">
    <property type="entry name" value="LONGEVITY ASSURANCE FACTOR 1 LAG1"/>
    <property type="match status" value="1"/>
</dbReference>
<dbReference type="AlphaFoldDB" id="A0A9W8DPT0"/>
<dbReference type="InterPro" id="IPR016439">
    <property type="entry name" value="Lag1/Lac1-like"/>
</dbReference>
<feature type="transmembrane region" description="Helical" evidence="7">
    <location>
        <begin position="118"/>
        <end position="141"/>
    </location>
</feature>
<evidence type="ECO:0000256" key="6">
    <source>
        <dbReference type="PROSITE-ProRule" id="PRU00205"/>
    </source>
</evidence>
<dbReference type="GO" id="GO:0050291">
    <property type="term" value="F:sphingosine N-acyltransferase activity"/>
    <property type="evidence" value="ECO:0007669"/>
    <property type="project" value="UniProtKB-EC"/>
</dbReference>
<comment type="subcellular location">
    <subcellularLocation>
        <location evidence="1">Membrane</location>
        <topology evidence="1">Multi-pass membrane protein</topology>
    </subcellularLocation>
</comment>
<reference evidence="9" key="1">
    <citation type="submission" date="2022-07" db="EMBL/GenBank/DDBJ databases">
        <title>Phylogenomic reconstructions and comparative analyses of Kickxellomycotina fungi.</title>
        <authorList>
            <person name="Reynolds N.K."/>
            <person name="Stajich J.E."/>
            <person name="Barry K."/>
            <person name="Grigoriev I.V."/>
            <person name="Crous P."/>
            <person name="Smith M.E."/>
        </authorList>
    </citation>
    <scope>NUCLEOTIDE SEQUENCE</scope>
    <source>
        <strain evidence="9">NBRC 100468</strain>
    </source>
</reference>
<comment type="similarity">
    <text evidence="2">Belongs to the sphingosine N-acyltransferase family.</text>
</comment>
<dbReference type="GO" id="GO:0016020">
    <property type="term" value="C:membrane"/>
    <property type="evidence" value="ECO:0007669"/>
    <property type="project" value="UniProtKB-SubCell"/>
</dbReference>
<dbReference type="PANTHER" id="PTHR12560:SF0">
    <property type="entry name" value="LD18904P"/>
    <property type="match status" value="1"/>
</dbReference>
<keyword evidence="9" id="KW-0808">Transferase</keyword>
<evidence type="ECO:0000256" key="2">
    <source>
        <dbReference type="ARBA" id="ARBA00009808"/>
    </source>
</evidence>
<evidence type="ECO:0000256" key="5">
    <source>
        <dbReference type="ARBA" id="ARBA00023136"/>
    </source>
</evidence>
<keyword evidence="5 6" id="KW-0472">Membrane</keyword>
<dbReference type="GO" id="GO:0046513">
    <property type="term" value="P:ceramide biosynthetic process"/>
    <property type="evidence" value="ECO:0007669"/>
    <property type="project" value="InterPro"/>
</dbReference>
<dbReference type="Proteomes" id="UP001150538">
    <property type="component" value="Unassembled WGS sequence"/>
</dbReference>
<protein>
    <submittedName>
        <fullName evidence="9">Sphingosine N-acyltransferase lag1</fullName>
        <ecNumber evidence="9">2.3.1.24</ecNumber>
    </submittedName>
</protein>
<evidence type="ECO:0000256" key="7">
    <source>
        <dbReference type="SAM" id="Phobius"/>
    </source>
</evidence>
<dbReference type="PROSITE" id="PS50922">
    <property type="entry name" value="TLC"/>
    <property type="match status" value="1"/>
</dbReference>